<evidence type="ECO:0000313" key="2">
    <source>
        <dbReference type="EMBL" id="PHK49055.1"/>
    </source>
</evidence>
<reference evidence="3" key="1">
    <citation type="submission" date="2017-10" db="EMBL/GenBank/DDBJ databases">
        <title>Staphylococcus edaphicus sp. nov., isolated in Antarctica, harbouring mecC gene and genomic islands essential in adaptation to extreme environment.</title>
        <authorList>
            <person name="Pantucek R."/>
            <person name="Sedlacek I."/>
            <person name="Indrakova A."/>
            <person name="Vrbovska V."/>
            <person name="Maslanova I."/>
            <person name="Kovarovic V."/>
            <person name="Svec P."/>
            <person name="Kralova S."/>
            <person name="Kristofova L."/>
            <person name="Keklakova J."/>
            <person name="Petras P."/>
            <person name="Doskar J."/>
        </authorList>
    </citation>
    <scope>NUCLEOTIDE SEQUENCE [LARGE SCALE GENOMIC DNA]</scope>
    <source>
        <strain evidence="3">CCM 5085</strain>
    </source>
</reference>
<sequence length="80" mass="9522">MLILTILVLLFILVFGLILDKPMIYMFIALFIHSTLLFIIRYFWQDKTFGDAFTHSFDLLTIIIVIIFVIYKFNKIKSNE</sequence>
<protein>
    <submittedName>
        <fullName evidence="2">Uncharacterized protein</fullName>
    </submittedName>
</protein>
<feature type="transmembrane region" description="Helical" evidence="1">
    <location>
        <begin position="26"/>
        <end position="44"/>
    </location>
</feature>
<keyword evidence="1" id="KW-0472">Membrane</keyword>
<gene>
    <name evidence="2" type="ORF">BTJ66_10535</name>
</gene>
<feature type="transmembrane region" description="Helical" evidence="1">
    <location>
        <begin position="56"/>
        <end position="73"/>
    </location>
</feature>
<organism evidence="2 3">
    <name type="scientific">Staphylococcus edaphicus</name>
    <dbReference type="NCBI Taxonomy" id="1955013"/>
    <lineage>
        <taxon>Bacteria</taxon>
        <taxon>Bacillati</taxon>
        <taxon>Bacillota</taxon>
        <taxon>Bacilli</taxon>
        <taxon>Bacillales</taxon>
        <taxon>Staphylococcaceae</taxon>
        <taxon>Staphylococcus</taxon>
    </lineage>
</organism>
<name>A0A2C6WLU7_9STAP</name>
<dbReference type="EMBL" id="MRZN01000018">
    <property type="protein sequence ID" value="PHK49055.1"/>
    <property type="molecule type" value="Genomic_DNA"/>
</dbReference>
<comment type="caution">
    <text evidence="2">The sequence shown here is derived from an EMBL/GenBank/DDBJ whole genome shotgun (WGS) entry which is preliminary data.</text>
</comment>
<dbReference type="Proteomes" id="UP000223828">
    <property type="component" value="Unassembled WGS sequence"/>
</dbReference>
<dbReference type="AlphaFoldDB" id="A0A2C6WLU7"/>
<accession>A0A2C6WLU7</accession>
<evidence type="ECO:0000313" key="3">
    <source>
        <dbReference type="Proteomes" id="UP000223828"/>
    </source>
</evidence>
<evidence type="ECO:0000256" key="1">
    <source>
        <dbReference type="SAM" id="Phobius"/>
    </source>
</evidence>
<proteinExistence type="predicted"/>
<keyword evidence="1" id="KW-1133">Transmembrane helix</keyword>
<keyword evidence="1" id="KW-0812">Transmembrane</keyword>